<dbReference type="GO" id="GO:0005829">
    <property type="term" value="C:cytosol"/>
    <property type="evidence" value="ECO:0007669"/>
    <property type="project" value="TreeGrafter"/>
</dbReference>
<dbReference type="Gene3D" id="3.20.20.70">
    <property type="entry name" value="Aldolase class I"/>
    <property type="match status" value="1"/>
</dbReference>
<dbReference type="Pfam" id="PF00121">
    <property type="entry name" value="TIM"/>
    <property type="match status" value="1"/>
</dbReference>
<dbReference type="EMBL" id="CP031742">
    <property type="protein sequence ID" value="AXQ53382.1"/>
    <property type="molecule type" value="Genomic_DNA"/>
</dbReference>
<keyword evidence="1 2" id="KW-0413">Isomerase</keyword>
<dbReference type="InterPro" id="IPR013785">
    <property type="entry name" value="Aldolase_TIM"/>
</dbReference>
<comment type="pathway">
    <text evidence="2">Carbohydrate biosynthesis; gluconeogenesis.</text>
</comment>
<organism evidence="3 4">
    <name type="scientific">Streptomyces koyangensis</name>
    <dbReference type="NCBI Taxonomy" id="188770"/>
    <lineage>
        <taxon>Bacteria</taxon>
        <taxon>Bacillati</taxon>
        <taxon>Actinomycetota</taxon>
        <taxon>Actinomycetes</taxon>
        <taxon>Kitasatosporales</taxon>
        <taxon>Streptomycetaceae</taxon>
        <taxon>Streptomyces</taxon>
        <taxon>Streptomyces aurantiacus group</taxon>
    </lineage>
</organism>
<dbReference type="InterPro" id="IPR035990">
    <property type="entry name" value="TIM_sf"/>
</dbReference>
<keyword evidence="2" id="KW-0312">Gluconeogenesis</keyword>
<dbReference type="GO" id="GO:0004807">
    <property type="term" value="F:triose-phosphate isomerase activity"/>
    <property type="evidence" value="ECO:0007669"/>
    <property type="project" value="UniProtKB-EC"/>
</dbReference>
<gene>
    <name evidence="3" type="ORF">D0C37_01165</name>
</gene>
<dbReference type="PANTHER" id="PTHR21139:SF2">
    <property type="entry name" value="TRIOSEPHOSPHATE ISOMERASE"/>
    <property type="match status" value="1"/>
</dbReference>
<dbReference type="GO" id="GO:0019563">
    <property type="term" value="P:glycerol catabolic process"/>
    <property type="evidence" value="ECO:0007669"/>
    <property type="project" value="TreeGrafter"/>
</dbReference>
<dbReference type="KEGG" id="sky:D0C37_01165"/>
<keyword evidence="2" id="KW-0324">Glycolysis</keyword>
<dbReference type="RefSeq" id="WP_117348469.1">
    <property type="nucleotide sequence ID" value="NZ_CP031742.1"/>
</dbReference>
<accession>A0A385D4R1</accession>
<dbReference type="UniPathway" id="UPA00138"/>
<dbReference type="Proteomes" id="UP000259636">
    <property type="component" value="Chromosome"/>
</dbReference>
<dbReference type="SUPFAM" id="SSF51351">
    <property type="entry name" value="Triosephosphate isomerase (TIM)"/>
    <property type="match status" value="1"/>
</dbReference>
<dbReference type="GeneID" id="300112857"/>
<evidence type="ECO:0000256" key="1">
    <source>
        <dbReference type="ARBA" id="ARBA00023235"/>
    </source>
</evidence>
<dbReference type="UniPathway" id="UPA00109">
    <property type="reaction ID" value="UER00189"/>
</dbReference>
<dbReference type="GO" id="GO:0006096">
    <property type="term" value="P:glycolytic process"/>
    <property type="evidence" value="ECO:0007669"/>
    <property type="project" value="UniProtKB-UniPathway"/>
</dbReference>
<dbReference type="GO" id="GO:0006094">
    <property type="term" value="P:gluconeogenesis"/>
    <property type="evidence" value="ECO:0007669"/>
    <property type="project" value="UniProtKB-UniPathway"/>
</dbReference>
<evidence type="ECO:0000256" key="2">
    <source>
        <dbReference type="RuleBase" id="RU363013"/>
    </source>
</evidence>
<dbReference type="GO" id="GO:0046166">
    <property type="term" value="P:glyceraldehyde-3-phosphate biosynthetic process"/>
    <property type="evidence" value="ECO:0007669"/>
    <property type="project" value="TreeGrafter"/>
</dbReference>
<dbReference type="AlphaFoldDB" id="A0A385D4R1"/>
<name>A0A385D4R1_9ACTN</name>
<dbReference type="InterPro" id="IPR000652">
    <property type="entry name" value="Triosephosphate_isomerase"/>
</dbReference>
<comment type="catalytic activity">
    <reaction evidence="2">
        <text>D-glyceraldehyde 3-phosphate = dihydroxyacetone phosphate</text>
        <dbReference type="Rhea" id="RHEA:18585"/>
        <dbReference type="ChEBI" id="CHEBI:57642"/>
        <dbReference type="ChEBI" id="CHEBI:59776"/>
        <dbReference type="EC" id="5.3.1.1"/>
    </reaction>
</comment>
<evidence type="ECO:0000313" key="4">
    <source>
        <dbReference type="Proteomes" id="UP000259636"/>
    </source>
</evidence>
<comment type="subunit">
    <text evidence="2">Homodimer.</text>
</comment>
<comment type="subcellular location">
    <subcellularLocation>
        <location evidence="2">Cytoplasm</location>
    </subcellularLocation>
</comment>
<reference evidence="3 4" key="1">
    <citation type="submission" date="2018-08" db="EMBL/GenBank/DDBJ databases">
        <authorList>
            <person name="Ferrada E.E."/>
            <person name="Latorre B.A."/>
        </authorList>
    </citation>
    <scope>NUCLEOTIDE SEQUENCE [LARGE SCALE GENOMIC DNA]</scope>
    <source>
        <strain evidence="3 4">VK-A60T</strain>
    </source>
</reference>
<dbReference type="EC" id="5.3.1.1" evidence="2"/>
<sequence>MAATRPRALPPVMSCTNTKALLDHTTFLAWADALRAEAPALSRAGFLVLLPAPLFDSAVRAFAGTGIAWGAQDVWSDGAPPTGELPAEALAHAGCQAVMCGHHERRRRLGESDTDVAGKAAAAAGQAMVPVVCVGEREEGPAGRAVTAVLDQAAPVLDALPADAPLVWLYEPAWTGGAGAPAPYPQIAEVAAALRERCAGRTGDTRVLYGGAVTPGVLTRALEAGAALDGMGIGRAAHDPAQRAAVTAELLDLLASREQAAAPAPRKAPT</sequence>
<dbReference type="PANTHER" id="PTHR21139">
    <property type="entry name" value="TRIOSEPHOSPHATE ISOMERASE"/>
    <property type="match status" value="1"/>
</dbReference>
<proteinExistence type="inferred from homology"/>
<evidence type="ECO:0000313" key="3">
    <source>
        <dbReference type="EMBL" id="AXQ53382.1"/>
    </source>
</evidence>
<comment type="similarity">
    <text evidence="2">Belongs to the triosephosphate isomerase family.</text>
</comment>
<protein>
    <recommendedName>
        <fullName evidence="2">Triosephosphate isomerase</fullName>
        <ecNumber evidence="2">5.3.1.1</ecNumber>
    </recommendedName>
</protein>
<dbReference type="CDD" id="cd00311">
    <property type="entry name" value="TIM"/>
    <property type="match status" value="1"/>
</dbReference>
<keyword evidence="2" id="KW-0963">Cytoplasm</keyword>
<comment type="pathway">
    <text evidence="2">Carbohydrate degradation; glycolysis; D-glyceraldehyde 3-phosphate from glycerone phosphate: step 1/1.</text>
</comment>
<dbReference type="PROSITE" id="PS51440">
    <property type="entry name" value="TIM_2"/>
    <property type="match status" value="1"/>
</dbReference>